<dbReference type="PANTHER" id="PTHR36306">
    <property type="entry name" value="ALPHA-AMYLASE-RELATED-RELATED"/>
    <property type="match status" value="1"/>
</dbReference>
<dbReference type="PANTHER" id="PTHR36306:SF3">
    <property type="entry name" value="GLYCOSIDE HYDROLASE FAMILY 57"/>
    <property type="match status" value="1"/>
</dbReference>
<reference evidence="4 5" key="1">
    <citation type="submission" date="2018-12" db="EMBL/GenBank/DDBJ databases">
        <title>The complete genome of the methanogenic archaea of the candidate phylum Verstraetearchaeota, obtained from the metagenome of underground thermal water.</title>
        <authorList>
            <person name="Kadnikov V.V."/>
            <person name="Mardanov A.V."/>
            <person name="Beletsky A.V."/>
            <person name="Karnachuk O.V."/>
            <person name="Ravin N.V."/>
        </authorList>
    </citation>
    <scope>NUCLEOTIDE SEQUENCE [LARGE SCALE GENOMIC DNA]</scope>
    <source>
        <strain evidence="4">Ch88</strain>
    </source>
</reference>
<dbReference type="EMBL" id="RXGA01000003">
    <property type="protein sequence ID" value="RWX72882.1"/>
    <property type="molecule type" value="Genomic_DNA"/>
</dbReference>
<evidence type="ECO:0000313" key="4">
    <source>
        <dbReference type="EMBL" id="RWX72882.1"/>
    </source>
</evidence>
<dbReference type="GO" id="GO:0003824">
    <property type="term" value="F:catalytic activity"/>
    <property type="evidence" value="ECO:0007669"/>
    <property type="project" value="InterPro"/>
</dbReference>
<dbReference type="CDD" id="cd10797">
    <property type="entry name" value="GH57N_APU_like_1"/>
    <property type="match status" value="1"/>
</dbReference>
<dbReference type="InterPro" id="IPR004300">
    <property type="entry name" value="Glyco_hydro_57_N"/>
</dbReference>
<evidence type="ECO:0000313" key="5">
    <source>
        <dbReference type="Proteomes" id="UP000288215"/>
    </source>
</evidence>
<dbReference type="Proteomes" id="UP000288215">
    <property type="component" value="Unassembled WGS sequence"/>
</dbReference>
<dbReference type="Gene3D" id="3.20.110.20">
    <property type="match status" value="1"/>
</dbReference>
<dbReference type="InterPro" id="IPR011330">
    <property type="entry name" value="Glyco_hydro/deAcase_b/a-brl"/>
</dbReference>
<name>A0A3S3RM57_METS7</name>
<evidence type="ECO:0000256" key="2">
    <source>
        <dbReference type="ARBA" id="ARBA00023277"/>
    </source>
</evidence>
<protein>
    <submittedName>
        <fullName evidence="4">Alpha-amylase/alpha-mannosidase</fullName>
    </submittedName>
</protein>
<dbReference type="Pfam" id="PF12055">
    <property type="entry name" value="DUF3536"/>
    <property type="match status" value="1"/>
</dbReference>
<evidence type="ECO:0000256" key="1">
    <source>
        <dbReference type="ARBA" id="ARBA00006821"/>
    </source>
</evidence>
<comment type="similarity">
    <text evidence="1">Belongs to the glycosyl hydrolase 57 family.</text>
</comment>
<dbReference type="GO" id="GO:0005975">
    <property type="term" value="P:carbohydrate metabolic process"/>
    <property type="evidence" value="ECO:0007669"/>
    <property type="project" value="InterPro"/>
</dbReference>
<evidence type="ECO:0000259" key="3">
    <source>
        <dbReference type="Pfam" id="PF03065"/>
    </source>
</evidence>
<dbReference type="Pfam" id="PF03065">
    <property type="entry name" value="Glyco_hydro_57"/>
    <property type="match status" value="1"/>
</dbReference>
<dbReference type="SUPFAM" id="SSF88713">
    <property type="entry name" value="Glycoside hydrolase/deacetylase"/>
    <property type="match status" value="1"/>
</dbReference>
<dbReference type="AlphaFoldDB" id="A0A3S3RM57"/>
<sequence>MERFVCIHGHFYQPPRENPWLEEVEAQESAHPYHDWNQRVTAECYAPNTASRIIGPDRRIVDIVNNYSMISFNFGPTLLSWMERNARETYEAILEADMRSKKEFSGHGSAIAQAYSHMIMPLASQRDRLTQVRWGVADFKARFRRDPEGMWLPETAVDTPTLEVLAHEGIKFTILAPHQAKRVRRSGEGEWKEVRNGTLCTNRPYLCRLPSGKTISIFFYNEAISKEVAFGGLLNDGEAFAKRIISGFTEDHGSQILSIATDGETYGHHHKFGEMALSYCLHYIKANNLARLTNFGEFLEKSPPQDEVEIAERTSWSCEHGVERWMDECGCKTGVCPLQKWRRPLREAMDWLRDNAAEAYESEMRKYSERPWDERDKYIAVVLDRSPENVDLFFKRNFKPDLSKQDRSKILKLLEMQRHSMLMQTSCGWFFDDISRIETVQIMRHAARVIQLLREVTGRDLEEEYLERLRAAKSNYSTLGDGAKIYEAFVMPSKVNLPRVGIHHAISSIFNGEKGGPHRVYCYIVEDKAYERQRAGKNVLVTGNSRVTSAITLEEDEIWYAALWLGDHNIFGGVRRQMGGEEFSEAQRALHARFQAGDVQRAISMIDLNFGKEGCSCSLSDLFKDRQIEVLERILETSVGRARSQFQQVYEDNLAVMTYMKGLSLKVPIALRAAAEVVLTYNMVEALRGESDPGVFERLAEEAMGLQIELDKGLIGLEAKGRIELELSRLAENPEDLGRMERLERLLRSVERLQLGINYWLAQNMLFQIISRWQGYMKARETSGDPSAARWIEKIRSLAERLGIKA</sequence>
<organism evidence="4 5">
    <name type="scientific">Methanosuratincola subterraneus</name>
    <dbReference type="NCBI Taxonomy" id="2593994"/>
    <lineage>
        <taxon>Archaea</taxon>
        <taxon>Thermoproteota</taxon>
        <taxon>Methanosuratincolia</taxon>
        <taxon>Candidatus Methanomethylicales</taxon>
        <taxon>Candidatus Methanomethylicaceae</taxon>
        <taxon>Candidatus Methanosuratincola (ex Vanwonterghem et al. 2016)</taxon>
    </lineage>
</organism>
<comment type="caution">
    <text evidence="4">The sequence shown here is derived from an EMBL/GenBank/DDBJ whole genome shotgun (WGS) entry which is preliminary data.</text>
</comment>
<feature type="domain" description="Glycoside hydrolase family 57 N-terminal" evidence="3">
    <location>
        <begin position="18"/>
        <end position="310"/>
    </location>
</feature>
<accession>A0A3S3RM57</accession>
<proteinExistence type="inferred from homology"/>
<keyword evidence="2" id="KW-0119">Carbohydrate metabolism</keyword>
<gene>
    <name evidence="4" type="ORF">Metus_0856</name>
</gene>
<dbReference type="InterPro" id="IPR052046">
    <property type="entry name" value="GH57_Enzymes"/>
</dbReference>
<dbReference type="InterPro" id="IPR021923">
    <property type="entry name" value="DUF3536"/>
</dbReference>